<feature type="coiled-coil region" evidence="5">
    <location>
        <begin position="10"/>
        <end position="79"/>
    </location>
</feature>
<sequence length="236" mass="27116">MVPKAPRKDGSSWQRENSRLKQMNERLERQVASQRIHLDNSKKRLEEQNQELGAQSLELNARHKEIQLQQEKVAALEAKESCIDATKLDDMLSCDICAHLMYSPYLLSDCGHCYCEGCLKGWFERNTDQTYPRTSRIQHEPQTRASGFPEILNTIGRYVSHPIRMQLQAMYNNRQQQPEYTCPGCRKEVTGKPVVNFSVKDMVSVVGNVLGRPNTRRESSNIRGQQAGPFDAFFPR</sequence>
<evidence type="ECO:0000256" key="4">
    <source>
        <dbReference type="PROSITE-ProRule" id="PRU00175"/>
    </source>
</evidence>
<dbReference type="Proteomes" id="UP000714275">
    <property type="component" value="Unassembled WGS sequence"/>
</dbReference>
<organism evidence="8 9">
    <name type="scientific">Suillus placidus</name>
    <dbReference type="NCBI Taxonomy" id="48579"/>
    <lineage>
        <taxon>Eukaryota</taxon>
        <taxon>Fungi</taxon>
        <taxon>Dikarya</taxon>
        <taxon>Basidiomycota</taxon>
        <taxon>Agaricomycotina</taxon>
        <taxon>Agaricomycetes</taxon>
        <taxon>Agaricomycetidae</taxon>
        <taxon>Boletales</taxon>
        <taxon>Suillineae</taxon>
        <taxon>Suillaceae</taxon>
        <taxon>Suillus</taxon>
    </lineage>
</organism>
<dbReference type="Pfam" id="PF13445">
    <property type="entry name" value="zf-RING_UBOX"/>
    <property type="match status" value="1"/>
</dbReference>
<feature type="region of interest" description="Disordered" evidence="6">
    <location>
        <begin position="211"/>
        <end position="236"/>
    </location>
</feature>
<evidence type="ECO:0000313" key="8">
    <source>
        <dbReference type="EMBL" id="KAG1775559.1"/>
    </source>
</evidence>
<name>A0A9P7D109_9AGAM</name>
<dbReference type="Gene3D" id="3.30.40.10">
    <property type="entry name" value="Zinc/RING finger domain, C3HC4 (zinc finger)"/>
    <property type="match status" value="1"/>
</dbReference>
<dbReference type="EMBL" id="JABBWD010000033">
    <property type="protein sequence ID" value="KAG1775559.1"/>
    <property type="molecule type" value="Genomic_DNA"/>
</dbReference>
<proteinExistence type="predicted"/>
<gene>
    <name evidence="8" type="ORF">EV702DRAFT_1117498</name>
</gene>
<dbReference type="InterPro" id="IPR001841">
    <property type="entry name" value="Znf_RING"/>
</dbReference>
<dbReference type="InterPro" id="IPR013083">
    <property type="entry name" value="Znf_RING/FYVE/PHD"/>
</dbReference>
<keyword evidence="3" id="KW-0862">Zinc</keyword>
<feature type="domain" description="RING-type" evidence="7">
    <location>
        <begin position="94"/>
        <end position="132"/>
    </location>
</feature>
<accession>A0A9P7D109</accession>
<evidence type="ECO:0000256" key="3">
    <source>
        <dbReference type="ARBA" id="ARBA00022833"/>
    </source>
</evidence>
<evidence type="ECO:0000256" key="5">
    <source>
        <dbReference type="SAM" id="Coils"/>
    </source>
</evidence>
<evidence type="ECO:0000313" key="9">
    <source>
        <dbReference type="Proteomes" id="UP000714275"/>
    </source>
</evidence>
<dbReference type="OrthoDB" id="2669864at2759"/>
<protein>
    <recommendedName>
        <fullName evidence="7">RING-type domain-containing protein</fullName>
    </recommendedName>
</protein>
<dbReference type="SUPFAM" id="SSF57850">
    <property type="entry name" value="RING/U-box"/>
    <property type="match status" value="1"/>
</dbReference>
<evidence type="ECO:0000256" key="6">
    <source>
        <dbReference type="SAM" id="MobiDB-lite"/>
    </source>
</evidence>
<keyword evidence="5" id="KW-0175">Coiled coil</keyword>
<dbReference type="AlphaFoldDB" id="A0A9P7D109"/>
<evidence type="ECO:0000259" key="7">
    <source>
        <dbReference type="PROSITE" id="PS50089"/>
    </source>
</evidence>
<reference evidence="8" key="1">
    <citation type="journal article" date="2020" name="New Phytol.">
        <title>Comparative genomics reveals dynamic genome evolution in host specialist ectomycorrhizal fungi.</title>
        <authorList>
            <person name="Lofgren L.A."/>
            <person name="Nguyen N.H."/>
            <person name="Vilgalys R."/>
            <person name="Ruytinx J."/>
            <person name="Liao H.L."/>
            <person name="Branco S."/>
            <person name="Kuo A."/>
            <person name="LaButti K."/>
            <person name="Lipzen A."/>
            <person name="Andreopoulos W."/>
            <person name="Pangilinan J."/>
            <person name="Riley R."/>
            <person name="Hundley H."/>
            <person name="Na H."/>
            <person name="Barry K."/>
            <person name="Grigoriev I.V."/>
            <person name="Stajich J.E."/>
            <person name="Kennedy P.G."/>
        </authorList>
    </citation>
    <scope>NUCLEOTIDE SEQUENCE</scope>
    <source>
        <strain evidence="8">DOB743</strain>
    </source>
</reference>
<dbReference type="PROSITE" id="PS50089">
    <property type="entry name" value="ZF_RING_2"/>
    <property type="match status" value="1"/>
</dbReference>
<keyword evidence="1" id="KW-0479">Metal-binding</keyword>
<evidence type="ECO:0000256" key="1">
    <source>
        <dbReference type="ARBA" id="ARBA00022723"/>
    </source>
</evidence>
<keyword evidence="9" id="KW-1185">Reference proteome</keyword>
<dbReference type="InterPro" id="IPR017907">
    <property type="entry name" value="Znf_RING_CS"/>
</dbReference>
<comment type="caution">
    <text evidence="8">The sequence shown here is derived from an EMBL/GenBank/DDBJ whole genome shotgun (WGS) entry which is preliminary data.</text>
</comment>
<dbReference type="GO" id="GO:0008270">
    <property type="term" value="F:zinc ion binding"/>
    <property type="evidence" value="ECO:0007669"/>
    <property type="project" value="UniProtKB-KW"/>
</dbReference>
<evidence type="ECO:0000256" key="2">
    <source>
        <dbReference type="ARBA" id="ARBA00022771"/>
    </source>
</evidence>
<dbReference type="InterPro" id="IPR027370">
    <property type="entry name" value="Znf-RING_euk"/>
</dbReference>
<dbReference type="PROSITE" id="PS00518">
    <property type="entry name" value="ZF_RING_1"/>
    <property type="match status" value="1"/>
</dbReference>
<keyword evidence="2 4" id="KW-0863">Zinc-finger</keyword>